<dbReference type="PANTHER" id="PTHR35567">
    <property type="entry name" value="MALATE DEHYDROGENASE (AFU_ORTHOLOGUE AFUA_2G13800)"/>
    <property type="match status" value="1"/>
</dbReference>
<dbReference type="EMBL" id="JAUEPN010000003">
    <property type="protein sequence ID" value="KAK3297057.1"/>
    <property type="molecule type" value="Genomic_DNA"/>
</dbReference>
<feature type="signal peptide" evidence="1">
    <location>
        <begin position="1"/>
        <end position="17"/>
    </location>
</feature>
<dbReference type="Proteomes" id="UP001278766">
    <property type="component" value="Unassembled WGS sequence"/>
</dbReference>
<accession>A0AAE0HIY2</accession>
<reference evidence="2" key="1">
    <citation type="journal article" date="2023" name="Mol. Phylogenet. Evol.">
        <title>Genome-scale phylogeny and comparative genomics of the fungal order Sordariales.</title>
        <authorList>
            <person name="Hensen N."/>
            <person name="Bonometti L."/>
            <person name="Westerberg I."/>
            <person name="Brannstrom I.O."/>
            <person name="Guillou S."/>
            <person name="Cros-Aarteil S."/>
            <person name="Calhoun S."/>
            <person name="Haridas S."/>
            <person name="Kuo A."/>
            <person name="Mondo S."/>
            <person name="Pangilinan J."/>
            <person name="Riley R."/>
            <person name="LaButti K."/>
            <person name="Andreopoulos B."/>
            <person name="Lipzen A."/>
            <person name="Chen C."/>
            <person name="Yan M."/>
            <person name="Daum C."/>
            <person name="Ng V."/>
            <person name="Clum A."/>
            <person name="Steindorff A."/>
            <person name="Ohm R.A."/>
            <person name="Martin F."/>
            <person name="Silar P."/>
            <person name="Natvig D.O."/>
            <person name="Lalanne C."/>
            <person name="Gautier V."/>
            <person name="Ament-Velasquez S.L."/>
            <person name="Kruys A."/>
            <person name="Hutchinson M.I."/>
            <person name="Powell A.J."/>
            <person name="Barry K."/>
            <person name="Miller A.N."/>
            <person name="Grigoriev I.V."/>
            <person name="Debuchy R."/>
            <person name="Gladieux P."/>
            <person name="Hiltunen Thoren M."/>
            <person name="Johannesson H."/>
        </authorList>
    </citation>
    <scope>NUCLEOTIDE SEQUENCE</scope>
    <source>
        <strain evidence="2">CBS 168.71</strain>
    </source>
</reference>
<dbReference type="GeneID" id="87834825"/>
<evidence type="ECO:0000313" key="2">
    <source>
        <dbReference type="EMBL" id="KAK3297057.1"/>
    </source>
</evidence>
<keyword evidence="1" id="KW-0732">Signal</keyword>
<evidence type="ECO:0000313" key="3">
    <source>
        <dbReference type="Proteomes" id="UP001278766"/>
    </source>
</evidence>
<sequence length="254" mass="26116">MHASLLFVSALAASVWAAPTYPKIDKAASIPDNIRTVSEYFNMLASKVQDSRLLDIPPVCDLSQVSLPAGAAGLPSPSPDLHLQHIAIGRGTQNYTCDPAEPEAAPKAAGALATLFNASCLVATSPELANALTRAALHFEVAQSDASEQLAPSNIGLSGVHFFTDATTALFKLDVAPALQIGELPCGKNASVAAPVDAPTGLKGEGAVAWLKLDAKPGATGGLQEVFRVETVGGSPPATCNGLPSTFEVQYSTQ</sequence>
<proteinExistence type="predicted"/>
<dbReference type="Pfam" id="PF11937">
    <property type="entry name" value="DUF3455"/>
    <property type="match status" value="1"/>
</dbReference>
<name>A0AAE0HIY2_9PEZI</name>
<protein>
    <recommendedName>
        <fullName evidence="4">Malate dehydrogenase</fullName>
    </recommendedName>
</protein>
<keyword evidence="3" id="KW-1185">Reference proteome</keyword>
<gene>
    <name evidence="2" type="ORF">B0H64DRAFT_116756</name>
</gene>
<evidence type="ECO:0008006" key="4">
    <source>
        <dbReference type="Google" id="ProtNLM"/>
    </source>
</evidence>
<dbReference type="InterPro" id="IPR021706">
    <property type="entry name" value="DUF2990"/>
</dbReference>
<evidence type="ECO:0000256" key="1">
    <source>
        <dbReference type="SAM" id="SignalP"/>
    </source>
</evidence>
<dbReference type="Pfam" id="PF11693">
    <property type="entry name" value="DUF2990"/>
    <property type="match status" value="1"/>
</dbReference>
<dbReference type="RefSeq" id="XP_062660571.1">
    <property type="nucleotide sequence ID" value="XM_062797877.1"/>
</dbReference>
<dbReference type="AlphaFoldDB" id="A0AAE0HIY2"/>
<reference evidence="2" key="2">
    <citation type="submission" date="2023-06" db="EMBL/GenBank/DDBJ databases">
        <authorList>
            <consortium name="Lawrence Berkeley National Laboratory"/>
            <person name="Haridas S."/>
            <person name="Hensen N."/>
            <person name="Bonometti L."/>
            <person name="Westerberg I."/>
            <person name="Brannstrom I.O."/>
            <person name="Guillou S."/>
            <person name="Cros-Aarteil S."/>
            <person name="Calhoun S."/>
            <person name="Kuo A."/>
            <person name="Mondo S."/>
            <person name="Pangilinan J."/>
            <person name="Riley R."/>
            <person name="Labutti K."/>
            <person name="Andreopoulos B."/>
            <person name="Lipzen A."/>
            <person name="Chen C."/>
            <person name="Yanf M."/>
            <person name="Daum C."/>
            <person name="Ng V."/>
            <person name="Clum A."/>
            <person name="Steindorff A."/>
            <person name="Ohm R."/>
            <person name="Martin F."/>
            <person name="Silar P."/>
            <person name="Natvig D."/>
            <person name="Lalanne C."/>
            <person name="Gautier V."/>
            <person name="Ament-Velasquez S.L."/>
            <person name="Kruys A."/>
            <person name="Hutchinson M.I."/>
            <person name="Powell A.J."/>
            <person name="Barry K."/>
            <person name="Miller A.N."/>
            <person name="Grigoriev I.V."/>
            <person name="Debuchy R."/>
            <person name="Gladieux P."/>
            <person name="Thoren M.H."/>
            <person name="Johannesson H."/>
        </authorList>
    </citation>
    <scope>NUCLEOTIDE SEQUENCE</scope>
    <source>
        <strain evidence="2">CBS 168.71</strain>
    </source>
</reference>
<feature type="chain" id="PRO_5042023844" description="Malate dehydrogenase" evidence="1">
    <location>
        <begin position="18"/>
        <end position="254"/>
    </location>
</feature>
<comment type="caution">
    <text evidence="2">The sequence shown here is derived from an EMBL/GenBank/DDBJ whole genome shotgun (WGS) entry which is preliminary data.</text>
</comment>
<organism evidence="2 3">
    <name type="scientific">Chaetomium fimeti</name>
    <dbReference type="NCBI Taxonomy" id="1854472"/>
    <lineage>
        <taxon>Eukaryota</taxon>
        <taxon>Fungi</taxon>
        <taxon>Dikarya</taxon>
        <taxon>Ascomycota</taxon>
        <taxon>Pezizomycotina</taxon>
        <taxon>Sordariomycetes</taxon>
        <taxon>Sordariomycetidae</taxon>
        <taxon>Sordariales</taxon>
        <taxon>Chaetomiaceae</taxon>
        <taxon>Chaetomium</taxon>
    </lineage>
</organism>
<dbReference type="PANTHER" id="PTHR35567:SF1">
    <property type="entry name" value="CONSERVED FUNGAL PROTEIN (AFU_ORTHOLOGUE AFUA_1G14230)"/>
    <property type="match status" value="1"/>
</dbReference>
<dbReference type="InterPro" id="IPR021851">
    <property type="entry name" value="DUF3455"/>
</dbReference>